<evidence type="ECO:0000259" key="6">
    <source>
        <dbReference type="PROSITE" id="PS50287"/>
    </source>
</evidence>
<dbReference type="PROSITE" id="PS50820">
    <property type="entry name" value="LCCL"/>
    <property type="match status" value="4"/>
</dbReference>
<dbReference type="InterPro" id="IPR051957">
    <property type="entry name" value="CRISP-LCCL_domain"/>
</dbReference>
<dbReference type="PANTHER" id="PTHR31331:SF1">
    <property type="entry name" value="CYSTEINE RICH SECRETORY PROTEIN LCCL DOMAIN CONTAINING 2"/>
    <property type="match status" value="1"/>
</dbReference>
<dbReference type="OMA" id="AGENLCG"/>
<protein>
    <submittedName>
        <fullName evidence="8">Multidomain scavenger receptor</fullName>
    </submittedName>
</protein>
<dbReference type="PANTHER" id="PTHR31331">
    <property type="entry name" value="LCCL DOMAIN PROTEIN (AFU_ORTHOLOGUE AFUA_5G08630)"/>
    <property type="match status" value="1"/>
</dbReference>
<dbReference type="SUPFAM" id="SSF49723">
    <property type="entry name" value="Lipase/lipooxygenase domain (PLAT/LH2 domain)"/>
    <property type="match status" value="1"/>
</dbReference>
<evidence type="ECO:0000256" key="2">
    <source>
        <dbReference type="PROSITE-ProRule" id="PRU00152"/>
    </source>
</evidence>
<evidence type="ECO:0000256" key="4">
    <source>
        <dbReference type="SAM" id="SignalP"/>
    </source>
</evidence>
<dbReference type="Gene3D" id="3.10.250.10">
    <property type="entry name" value="SRCR-like domain"/>
    <property type="match status" value="2"/>
</dbReference>
<dbReference type="Pfam" id="PF01477">
    <property type="entry name" value="PLAT"/>
    <property type="match status" value="1"/>
</dbReference>
<keyword evidence="4" id="KW-0732">Signal</keyword>
<feature type="domain" description="SRCR" evidence="6">
    <location>
        <begin position="528"/>
        <end position="642"/>
    </location>
</feature>
<feature type="domain" description="PLAT" evidence="5">
    <location>
        <begin position="157"/>
        <end position="266"/>
    </location>
</feature>
<feature type="domain" description="SRCR" evidence="6">
    <location>
        <begin position="401"/>
        <end position="514"/>
    </location>
</feature>
<reference evidence="9" key="1">
    <citation type="submission" date="2017-04" db="EMBL/GenBank/DDBJ databases">
        <title>Plasmodium gonderi genome.</title>
        <authorList>
            <person name="Arisue N."/>
            <person name="Honma H."/>
            <person name="Kawai S."/>
            <person name="Tougan T."/>
            <person name="Tanabe K."/>
            <person name="Horii T."/>
        </authorList>
    </citation>
    <scope>NUCLEOTIDE SEQUENCE [LARGE SCALE GENOMIC DNA]</scope>
    <source>
        <strain evidence="9">ATCC 30045</strain>
    </source>
</reference>
<dbReference type="SMART" id="SM00308">
    <property type="entry name" value="LH2"/>
    <property type="match status" value="1"/>
</dbReference>
<comment type="caution">
    <text evidence="2">Lacks conserved residue(s) required for the propagation of feature annotation.</text>
</comment>
<feature type="domain" description="LCCL" evidence="7">
    <location>
        <begin position="1190"/>
        <end position="1277"/>
    </location>
</feature>
<dbReference type="InterPro" id="IPR036392">
    <property type="entry name" value="PLAT/LH2_dom_sf"/>
</dbReference>
<dbReference type="Pfam" id="PF00530">
    <property type="entry name" value="SRCR"/>
    <property type="match status" value="2"/>
</dbReference>
<feature type="domain" description="LCCL" evidence="7">
    <location>
        <begin position="1100"/>
        <end position="1143"/>
    </location>
</feature>
<dbReference type="Gene3D" id="2.170.130.20">
    <property type="entry name" value="LCCL-like domain"/>
    <property type="match status" value="4"/>
</dbReference>
<proteinExistence type="predicted"/>
<evidence type="ECO:0000259" key="5">
    <source>
        <dbReference type="PROSITE" id="PS50095"/>
    </source>
</evidence>
<dbReference type="InterPro" id="IPR001024">
    <property type="entry name" value="PLAT/LH2_dom"/>
</dbReference>
<dbReference type="PROSITE" id="PS50287">
    <property type="entry name" value="SRCR_2"/>
    <property type="match status" value="2"/>
</dbReference>
<dbReference type="InterPro" id="IPR036772">
    <property type="entry name" value="SRCR-like_dom_sf"/>
</dbReference>
<comment type="caution">
    <text evidence="8">The sequence shown here is derived from an EMBL/GenBank/DDBJ whole genome shotgun (WGS) entry which is preliminary data.</text>
</comment>
<dbReference type="SMART" id="SM00603">
    <property type="entry name" value="LCCL"/>
    <property type="match status" value="3"/>
</dbReference>
<evidence type="ECO:0000256" key="1">
    <source>
        <dbReference type="ARBA" id="ARBA00023157"/>
    </source>
</evidence>
<dbReference type="RefSeq" id="XP_028545733.1">
    <property type="nucleotide sequence ID" value="XM_028689932.1"/>
</dbReference>
<evidence type="ECO:0000256" key="3">
    <source>
        <dbReference type="SAM" id="MobiDB-lite"/>
    </source>
</evidence>
<keyword evidence="1" id="KW-1015">Disulfide bond</keyword>
<dbReference type="OrthoDB" id="536948at2759"/>
<dbReference type="Pfam" id="PF13385">
    <property type="entry name" value="Laminin_G_3"/>
    <property type="match status" value="1"/>
</dbReference>
<evidence type="ECO:0000313" key="8">
    <source>
        <dbReference type="EMBL" id="GAW83144.1"/>
    </source>
</evidence>
<feature type="domain" description="LCCL" evidence="7">
    <location>
        <begin position="677"/>
        <end position="778"/>
    </location>
</feature>
<evidence type="ECO:0000313" key="9">
    <source>
        <dbReference type="Proteomes" id="UP000195521"/>
    </source>
</evidence>
<accession>A0A1Y1JT75</accession>
<dbReference type="Gene3D" id="2.60.120.200">
    <property type="match status" value="1"/>
</dbReference>
<evidence type="ECO:0000259" key="7">
    <source>
        <dbReference type="PROSITE" id="PS50820"/>
    </source>
</evidence>
<dbReference type="GO" id="GO:0016020">
    <property type="term" value="C:membrane"/>
    <property type="evidence" value="ECO:0007669"/>
    <property type="project" value="InterPro"/>
</dbReference>
<dbReference type="InterPro" id="IPR013320">
    <property type="entry name" value="ConA-like_dom_sf"/>
</dbReference>
<dbReference type="SUPFAM" id="SSF56487">
    <property type="entry name" value="SRCR-like"/>
    <property type="match status" value="2"/>
</dbReference>
<dbReference type="Gene3D" id="2.60.60.20">
    <property type="entry name" value="PLAT/LH2 domain"/>
    <property type="match status" value="1"/>
</dbReference>
<keyword evidence="9" id="KW-1185">Reference proteome</keyword>
<dbReference type="Proteomes" id="UP000195521">
    <property type="component" value="Unassembled WGS sequence"/>
</dbReference>
<feature type="signal peptide" evidence="4">
    <location>
        <begin position="1"/>
        <end position="22"/>
    </location>
</feature>
<organism evidence="8 9">
    <name type="scientific">Plasmodium gonderi</name>
    <dbReference type="NCBI Taxonomy" id="77519"/>
    <lineage>
        <taxon>Eukaryota</taxon>
        <taxon>Sar</taxon>
        <taxon>Alveolata</taxon>
        <taxon>Apicomplexa</taxon>
        <taxon>Aconoidasida</taxon>
        <taxon>Haemosporida</taxon>
        <taxon>Plasmodiidae</taxon>
        <taxon>Plasmodium</taxon>
        <taxon>Plasmodium (Plasmodium)</taxon>
    </lineage>
</organism>
<dbReference type="SUPFAM" id="SSF69848">
    <property type="entry name" value="LCCL domain"/>
    <property type="match status" value="4"/>
</dbReference>
<dbReference type="PROSITE" id="PS50095">
    <property type="entry name" value="PLAT"/>
    <property type="match status" value="1"/>
</dbReference>
<name>A0A1Y1JT75_PLAGO</name>
<feature type="domain" description="LCCL" evidence="7">
    <location>
        <begin position="274"/>
        <end position="360"/>
    </location>
</feature>
<gene>
    <name evidence="8" type="ORF">PGO_134160</name>
</gene>
<keyword evidence="8" id="KW-0675">Receptor</keyword>
<feature type="region of interest" description="Disordered" evidence="3">
    <location>
        <begin position="791"/>
        <end position="814"/>
    </location>
</feature>
<dbReference type="InterPro" id="IPR036609">
    <property type="entry name" value="LCCL_sf"/>
</dbReference>
<dbReference type="GeneID" id="39749887"/>
<dbReference type="InterPro" id="IPR001190">
    <property type="entry name" value="SRCR"/>
</dbReference>
<dbReference type="InterPro" id="IPR004043">
    <property type="entry name" value="LCCL"/>
</dbReference>
<dbReference type="PIRSF" id="PIRSF037512">
    <property type="entry name" value="PxSR"/>
    <property type="match status" value="1"/>
</dbReference>
<dbReference type="EMBL" id="BDQF01000014">
    <property type="protein sequence ID" value="GAW83144.1"/>
    <property type="molecule type" value="Genomic_DNA"/>
</dbReference>
<sequence>MINLKCVGILVVIQLLLLALEGKEWCKAQFEFGKADYAECQHEQENITKYMIETSPVISSAVDLYSNVSIVMSNGYGLKTKEISIGNEEEGLLNKIFAVTTDVGNPEYVHVKLNSLKKNWKCKRITIWKDFKYWIFDCSGSLNELNPEATYFLSGNKIYTAYVQTGKDIEAGTTGTIEIVLLGNNKRSNTKVLHEGFISGGLKKIKFQASDVGNIEDIILNNNVNNDDPWYCDFVKIKSDNKIYVFNVKSWIGHPYEKSVKINIRSDNNIDGGSAKDIDCHIRGSDLINTNKLPQLLQNKVQIFKVRCPQNCQNAEFASVEGSSIHPASTSICASAIHDGSLTPSGGSIVVTVGNDLNQYYAIKEKLNQIEAIDFTTKADEPNFSFYSYHLESIDDIESDIRIVDAFGKLSSLGRLEIRKNNNEWGTVCKRGPNFTFTDDTAKRACKDLGFSNGIYIKQICLNVNGQNYCANYKYPFSSAGILCTGSETNLLQCNADDSSHCVDHHDDVIIQCLNEGSNNEFPTDGMIRLVDATGAPTTNGIGRLEIYYNGTFGSVCSEGWVKEAEKIACQELGYIGLKGNGFSHHACTQIAGENLCGHDADKINAVNVKCKGDEKSLKICAQERHEDIYCSHDEDVVIGCSNGVEEYGDEQNSHYLTTRLGLKKNILNLEKKKFPPKIELTCFDKILSIADLSNAQVGDIFLASCPEKCDEEIGIIKGTLLYTFDSHICKAAIHAGVLSNNVADELIIIISHKHQNFVGTKRNNVESHGFNGIAKSFSVSIPMRSIIQEERKSNPKYGEENSEIDTLHDDRVDNPNKNHSLYELPLDQKRNDTLSTRGTGTQPTFQWIAPNNFSGFNGKENDFVNCSNLPNEKYIKSLSNFTFIIYFTLSGGEGKWRTLLSHSLCEGISISVNEENELIIEQNCNPYLLKSKFKPLIGHTYHLAVVFNKNNKSIDLYINGKKYILDKAKYDFTLNGDLIIGRSNQATTDYFIGNIHLVEVYKYILSDDEIKQSVNSTLSLDYINAKNNQYNSTDMIIKKKKKRTSTRKTVDGRDCITQCKPISIINKELQINREQLNLTCKDDLLSNHFNGKIGSQFLVHCLDNCIKSKFIIKGSNNYYTPDSSICKAAIHAGIYIPNKNNGDENTSFILRIVNGLLEYKSARGHFGIVSKSERQSQLRSFSIFAENDDDDILTCSTNGQSFLNLLIGEKRTIMCPSNCDKINDKIFGTNIYTPTSALCKAAIHSGALSIQGGPVDLALASDVDEFTGSIQNGIQSYQSTKHKFALTFSIHS</sequence>
<dbReference type="Pfam" id="PF03815">
    <property type="entry name" value="LCCL"/>
    <property type="match status" value="4"/>
</dbReference>
<feature type="chain" id="PRO_5012304946" evidence="4">
    <location>
        <begin position="23"/>
        <end position="1293"/>
    </location>
</feature>
<dbReference type="InterPro" id="IPR017229">
    <property type="entry name" value="Scavenger_rcpt_PxSR"/>
</dbReference>
<dbReference type="SMART" id="SM00202">
    <property type="entry name" value="SR"/>
    <property type="match status" value="2"/>
</dbReference>
<dbReference type="SUPFAM" id="SSF49899">
    <property type="entry name" value="Concanavalin A-like lectins/glucanases"/>
    <property type="match status" value="1"/>
</dbReference>